<keyword evidence="5" id="KW-1185">Reference proteome</keyword>
<dbReference type="EMBL" id="ANPE02000196">
    <property type="protein sequence ID" value="EMY33152.1"/>
    <property type="molecule type" value="Genomic_DNA"/>
</dbReference>
<sequence length="264" mass="28079">MSRKDDTLEPAPARPALTLSYGPHAPQTIECWDAAVPGPARGVAVLVHGGYWRARFDASLMVPLARDLALHGWAVANVEYRRGGNGGGWPETGQDVRSAVAAVAATRWRQSHPGPLVGVGHSVGGQLALLTADLLDAVVALAPVTDTGRTYREGLGENAAAEFFGVSPEQAPEVYAGASPIRQLPLETPALVVHGAVDQRVPVEHSLDYLARARAAGDRTDFISPYDLDHLAAIDPSAQVWPSVREWMDNVPVQAPRLRSKSSA</sequence>
<dbReference type="RefSeq" id="WP_005271676.1">
    <property type="nucleotide sequence ID" value="NZ_ANPE02000196.1"/>
</dbReference>
<organism evidence="4 5">
    <name type="scientific">Arthrobacter crystallopoietes BAB-32</name>
    <dbReference type="NCBI Taxonomy" id="1246476"/>
    <lineage>
        <taxon>Bacteria</taxon>
        <taxon>Bacillati</taxon>
        <taxon>Actinomycetota</taxon>
        <taxon>Actinomycetes</taxon>
        <taxon>Micrococcales</taxon>
        <taxon>Micrococcaceae</taxon>
        <taxon>Crystallibacter</taxon>
    </lineage>
</organism>
<name>N1UZ94_9MICC</name>
<dbReference type="OrthoDB" id="255603at2"/>
<comment type="caution">
    <text evidence="4">The sequence shown here is derived from an EMBL/GenBank/DDBJ whole genome shotgun (WGS) entry which is preliminary data.</text>
</comment>
<feature type="domain" description="Peptidase S9 prolyl oligopeptidase catalytic" evidence="3">
    <location>
        <begin position="95"/>
        <end position="232"/>
    </location>
</feature>
<dbReference type="AlphaFoldDB" id="N1UZ94"/>
<protein>
    <submittedName>
        <fullName evidence="4">Esterase family protein</fullName>
    </submittedName>
</protein>
<gene>
    <name evidence="4" type="ORF">D477_016405</name>
</gene>
<reference evidence="4 5" key="1">
    <citation type="journal article" date="2013" name="Genome Announc.">
        <title>Draft Genome Sequence of Arthrobacter crystallopoietes Strain BAB-32, Revealing Genes for Bioremediation.</title>
        <authorList>
            <person name="Joshi M.N."/>
            <person name="Pandit A.S."/>
            <person name="Sharma A."/>
            <person name="Pandya R.V."/>
            <person name="Desai S.M."/>
            <person name="Saxena A.K."/>
            <person name="Bagatharia S.B."/>
        </authorList>
    </citation>
    <scope>NUCLEOTIDE SEQUENCE [LARGE SCALE GENOMIC DNA]</scope>
    <source>
        <strain evidence="4 5">BAB-32</strain>
    </source>
</reference>
<evidence type="ECO:0000256" key="2">
    <source>
        <dbReference type="SAM" id="MobiDB-lite"/>
    </source>
</evidence>
<dbReference type="GO" id="GO:0008236">
    <property type="term" value="F:serine-type peptidase activity"/>
    <property type="evidence" value="ECO:0007669"/>
    <property type="project" value="InterPro"/>
</dbReference>
<dbReference type="GO" id="GO:0006508">
    <property type="term" value="P:proteolysis"/>
    <property type="evidence" value="ECO:0007669"/>
    <property type="project" value="InterPro"/>
</dbReference>
<dbReference type="SUPFAM" id="SSF53474">
    <property type="entry name" value="alpha/beta-Hydrolases"/>
    <property type="match status" value="1"/>
</dbReference>
<dbReference type="InterPro" id="IPR001375">
    <property type="entry name" value="Peptidase_S9_cat"/>
</dbReference>
<accession>N1UZ94</accession>
<keyword evidence="1" id="KW-0378">Hydrolase</keyword>
<feature type="region of interest" description="Disordered" evidence="2">
    <location>
        <begin position="1"/>
        <end position="20"/>
    </location>
</feature>
<evidence type="ECO:0000259" key="3">
    <source>
        <dbReference type="Pfam" id="PF00326"/>
    </source>
</evidence>
<dbReference type="Pfam" id="PF00326">
    <property type="entry name" value="Peptidase_S9"/>
    <property type="match status" value="1"/>
</dbReference>
<dbReference type="Proteomes" id="UP000010729">
    <property type="component" value="Unassembled WGS sequence"/>
</dbReference>
<dbReference type="InterPro" id="IPR029058">
    <property type="entry name" value="AB_hydrolase_fold"/>
</dbReference>
<evidence type="ECO:0000256" key="1">
    <source>
        <dbReference type="ARBA" id="ARBA00022801"/>
    </source>
</evidence>
<dbReference type="InterPro" id="IPR050300">
    <property type="entry name" value="GDXG_lipolytic_enzyme"/>
</dbReference>
<dbReference type="PANTHER" id="PTHR48081">
    <property type="entry name" value="AB HYDROLASE SUPERFAMILY PROTEIN C4A8.06C"/>
    <property type="match status" value="1"/>
</dbReference>
<proteinExistence type="predicted"/>
<dbReference type="ESTHER" id="9micc-n1uz94">
    <property type="family name" value="Est9X"/>
</dbReference>
<evidence type="ECO:0000313" key="4">
    <source>
        <dbReference type="EMBL" id="EMY33152.1"/>
    </source>
</evidence>
<dbReference type="Gene3D" id="3.40.50.1820">
    <property type="entry name" value="alpha/beta hydrolase"/>
    <property type="match status" value="1"/>
</dbReference>
<evidence type="ECO:0000313" key="5">
    <source>
        <dbReference type="Proteomes" id="UP000010729"/>
    </source>
</evidence>